<dbReference type="Proteomes" id="UP001319827">
    <property type="component" value="Chromosome"/>
</dbReference>
<dbReference type="InterPro" id="IPR005358">
    <property type="entry name" value="Puta_zinc/iron-chelating_dom"/>
</dbReference>
<dbReference type="EMBL" id="AP024355">
    <property type="protein sequence ID" value="BCR04714.1"/>
    <property type="molecule type" value="Genomic_DNA"/>
</dbReference>
<gene>
    <name evidence="1" type="ORF">DESUT3_17830</name>
</gene>
<evidence type="ECO:0000313" key="2">
    <source>
        <dbReference type="Proteomes" id="UP001319827"/>
    </source>
</evidence>
<organism evidence="1 2">
    <name type="scientific">Desulfuromonas versatilis</name>
    <dbReference type="NCBI Taxonomy" id="2802975"/>
    <lineage>
        <taxon>Bacteria</taxon>
        <taxon>Pseudomonadati</taxon>
        <taxon>Thermodesulfobacteriota</taxon>
        <taxon>Desulfuromonadia</taxon>
        <taxon>Desulfuromonadales</taxon>
        <taxon>Desulfuromonadaceae</taxon>
        <taxon>Desulfuromonas</taxon>
    </lineage>
</organism>
<reference evidence="1 2" key="1">
    <citation type="journal article" date="2016" name="C (Basel)">
        <title>Selective Growth of and Electricity Production by Marine Exoelectrogenic Bacteria in Self-Aggregated Hydrogel of Microbially Reduced Graphene Oxide.</title>
        <authorList>
            <person name="Yoshida N."/>
            <person name="Goto Y."/>
            <person name="Miyata Y."/>
        </authorList>
    </citation>
    <scope>NUCLEOTIDE SEQUENCE [LARGE SCALE GENOMIC DNA]</scope>
    <source>
        <strain evidence="1 2">NIT-T3</strain>
    </source>
</reference>
<evidence type="ECO:0000313" key="1">
    <source>
        <dbReference type="EMBL" id="BCR04714.1"/>
    </source>
</evidence>
<accession>A0ABM8HW12</accession>
<dbReference type="Pfam" id="PF03692">
    <property type="entry name" value="CxxCxxCC"/>
    <property type="match status" value="1"/>
</dbReference>
<protein>
    <submittedName>
        <fullName evidence="1">Zinc/iron-chelating domain-containing protein</fullName>
    </submittedName>
</protein>
<reference evidence="1 2" key="2">
    <citation type="journal article" date="2021" name="Int. J. Syst. Evol. Microbiol.">
        <title>Isolation and Polyphasic Characterization of Desulfuromonas versatilis sp. Nov., an Electrogenic Bacteria Capable of Versatile Metabolism Isolated from a Graphene Oxide-Reducing Enrichment Culture.</title>
        <authorList>
            <person name="Xie L."/>
            <person name="Yoshida N."/>
            <person name="Ishii S."/>
            <person name="Meng L."/>
        </authorList>
    </citation>
    <scope>NUCLEOTIDE SEQUENCE [LARGE SCALE GENOMIC DNA]</scope>
    <source>
        <strain evidence="1 2">NIT-T3</strain>
    </source>
</reference>
<proteinExistence type="predicted"/>
<keyword evidence="2" id="KW-1185">Reference proteome</keyword>
<name>A0ABM8HW12_9BACT</name>
<sequence>MFQDRRSAWAGLKADLGRQHGQFDQSCREWLGRYSDAGGRIWCARGCRGCCNLAVNATFSEALLAAEVLTAAQDASLGEHVERLRQMLPEAGDLKSYLRLHRRKVGFCPFLTEDGACGIYASRPFSCRSLLSTRNSDWCAVDFGDLHPLEKQAFLSGLDREVVAYPTHYVAATQGLGAQMEAEATRRMLETFGVALTGNFAVLVYLEKKHGLSRVVADGAGRVEELLAEAGMEHPFLVSLKVFPG</sequence>